<dbReference type="AlphaFoldDB" id="A0A540WBQ2"/>
<dbReference type="EMBL" id="VIGB01000003">
    <property type="protein sequence ID" value="TQF06471.1"/>
    <property type="molecule type" value="Genomic_DNA"/>
</dbReference>
<protein>
    <submittedName>
        <fullName evidence="1">Uncharacterized protein</fullName>
    </submittedName>
</protein>
<comment type="caution">
    <text evidence="1">The sequence shown here is derived from an EMBL/GenBank/DDBJ whole genome shotgun (WGS) entry which is preliminary data.</text>
</comment>
<dbReference type="RefSeq" id="WP_141636895.1">
    <property type="nucleotide sequence ID" value="NZ_VIGB01000003.1"/>
</dbReference>
<organism evidence="1 2">
    <name type="scientific">Kitasatospora acidiphila</name>
    <dbReference type="NCBI Taxonomy" id="2567942"/>
    <lineage>
        <taxon>Bacteria</taxon>
        <taxon>Bacillati</taxon>
        <taxon>Actinomycetota</taxon>
        <taxon>Actinomycetes</taxon>
        <taxon>Kitasatosporales</taxon>
        <taxon>Streptomycetaceae</taxon>
        <taxon>Kitasatospora</taxon>
    </lineage>
</organism>
<gene>
    <name evidence="1" type="ORF">E6W39_35105</name>
</gene>
<evidence type="ECO:0000313" key="2">
    <source>
        <dbReference type="Proteomes" id="UP000319103"/>
    </source>
</evidence>
<dbReference type="Proteomes" id="UP000319103">
    <property type="component" value="Unassembled WGS sequence"/>
</dbReference>
<keyword evidence="2" id="KW-1185">Reference proteome</keyword>
<reference evidence="1 2" key="1">
    <citation type="submission" date="2019-06" db="EMBL/GenBank/DDBJ databases">
        <title>Description of Kitasatospora acidophila sp. nov. isolated from pine grove soil, and reclassification of Streptomyces novaecaesareae to Kitasatospora novaeceasareae comb. nov.</title>
        <authorList>
            <person name="Kim M.J."/>
        </authorList>
    </citation>
    <scope>NUCLEOTIDE SEQUENCE [LARGE SCALE GENOMIC DNA]</scope>
    <source>
        <strain evidence="1 2">MMS16-CNU292</strain>
    </source>
</reference>
<name>A0A540WBQ2_9ACTN</name>
<sequence length="110" mass="12016">MLTTQLKVSLAEVERLRELALLAGLHPHLDRPGALHLLHTVGVDSPADLLERAHRDPIELVRSLRRAAAEAELSAEPAVRTPWSWLSALGVDPARLRAAQGADRPPNYIA</sequence>
<evidence type="ECO:0000313" key="1">
    <source>
        <dbReference type="EMBL" id="TQF06471.1"/>
    </source>
</evidence>
<accession>A0A540WBQ2</accession>
<proteinExistence type="predicted"/>